<dbReference type="InterPro" id="IPR036271">
    <property type="entry name" value="Tet_transcr_reg_TetR-rel_C_sf"/>
</dbReference>
<reference evidence="6 7" key="1">
    <citation type="journal article" date="2014" name="Genome Announc.">
        <title>Draft Genome Sequence of Petroleum Oil-Degrading Marine Bacterium Pseudomonas taeanensis Strain MS-3, Isolated from a Crude Oil-Contaminated Seashore.</title>
        <authorList>
            <person name="Lee S.Y."/>
            <person name="Kim S.H."/>
            <person name="Lee D.G."/>
            <person name="Shin S."/>
            <person name="Yun S.H."/>
            <person name="Choi C.W."/>
            <person name="Chung Y.H."/>
            <person name="Choi J.S."/>
            <person name="Kahng H.Y."/>
            <person name="Kim S.I."/>
        </authorList>
    </citation>
    <scope>NUCLEOTIDE SEQUENCE [LARGE SCALE GENOMIC DNA]</scope>
    <source>
        <strain evidence="6 7">MS-3</strain>
    </source>
</reference>
<evidence type="ECO:0000259" key="5">
    <source>
        <dbReference type="PROSITE" id="PS50977"/>
    </source>
</evidence>
<dbReference type="PROSITE" id="PS50977">
    <property type="entry name" value="HTH_TETR_2"/>
    <property type="match status" value="1"/>
</dbReference>
<dbReference type="InterPro" id="IPR001647">
    <property type="entry name" value="HTH_TetR"/>
</dbReference>
<dbReference type="PANTHER" id="PTHR47506">
    <property type="entry name" value="TRANSCRIPTIONAL REGULATORY PROTEIN"/>
    <property type="match status" value="1"/>
</dbReference>
<keyword evidence="1" id="KW-0805">Transcription regulation</keyword>
<organism evidence="6 7">
    <name type="scientific">Pseudomonas taeanensis MS-3</name>
    <dbReference type="NCBI Taxonomy" id="1395571"/>
    <lineage>
        <taxon>Bacteria</taxon>
        <taxon>Pseudomonadati</taxon>
        <taxon>Pseudomonadota</taxon>
        <taxon>Gammaproteobacteria</taxon>
        <taxon>Pseudomonadales</taxon>
        <taxon>Pseudomonadaceae</taxon>
        <taxon>Pseudomonas</taxon>
    </lineage>
</organism>
<dbReference type="Proteomes" id="UP000030063">
    <property type="component" value="Unassembled WGS sequence"/>
</dbReference>
<evidence type="ECO:0000256" key="2">
    <source>
        <dbReference type="ARBA" id="ARBA00023125"/>
    </source>
</evidence>
<dbReference type="Gene3D" id="1.10.10.60">
    <property type="entry name" value="Homeodomain-like"/>
    <property type="match status" value="1"/>
</dbReference>
<proteinExistence type="predicted"/>
<dbReference type="InterPro" id="IPR011075">
    <property type="entry name" value="TetR_C"/>
</dbReference>
<sequence length="200" mass="21871">MPRTARFDRQVALDRAVELFWSRGYYASSMKHIEAALDMRPGSLYATFGSKSGLFAEALEAYAARAGDGFRQIIEGSPGVVEGLKRYLRSFARPCSGYAQAPAQACMLIKTLLEVNAEDAALRTQVDAMLATIEQGLCEVLEQAKAMGELRADVECPRLARLLQTQIIGLRAFAERNVPADQIAALADDMADMLDAYRTG</sequence>
<keyword evidence="3" id="KW-0804">Transcription</keyword>
<gene>
    <name evidence="6" type="ORF">TMS3_0118925</name>
</gene>
<dbReference type="STRING" id="1395571.TMS3_0118925"/>
<dbReference type="InterPro" id="IPR009057">
    <property type="entry name" value="Homeodomain-like_sf"/>
</dbReference>
<dbReference type="Gene3D" id="1.10.357.10">
    <property type="entry name" value="Tetracycline Repressor, domain 2"/>
    <property type="match status" value="1"/>
</dbReference>
<dbReference type="SUPFAM" id="SSF48498">
    <property type="entry name" value="Tetracyclin repressor-like, C-terminal domain"/>
    <property type="match status" value="1"/>
</dbReference>
<name>A0A0A1YGY0_9PSED</name>
<evidence type="ECO:0000256" key="1">
    <source>
        <dbReference type="ARBA" id="ARBA00023015"/>
    </source>
</evidence>
<evidence type="ECO:0000313" key="7">
    <source>
        <dbReference type="Proteomes" id="UP000030063"/>
    </source>
</evidence>
<evidence type="ECO:0000256" key="4">
    <source>
        <dbReference type="PROSITE-ProRule" id="PRU00335"/>
    </source>
</evidence>
<dbReference type="OrthoDB" id="270177at2"/>
<dbReference type="RefSeq" id="WP_025166768.1">
    <property type="nucleotide sequence ID" value="NZ_AWSQ01000006.1"/>
</dbReference>
<feature type="domain" description="HTH tetR-type" evidence="5">
    <location>
        <begin position="6"/>
        <end position="66"/>
    </location>
</feature>
<dbReference type="SUPFAM" id="SSF46689">
    <property type="entry name" value="Homeodomain-like"/>
    <property type="match status" value="1"/>
</dbReference>
<keyword evidence="7" id="KW-1185">Reference proteome</keyword>
<dbReference type="AlphaFoldDB" id="A0A0A1YGY0"/>
<dbReference type="Pfam" id="PF00440">
    <property type="entry name" value="TetR_N"/>
    <property type="match status" value="1"/>
</dbReference>
<dbReference type="PANTHER" id="PTHR47506:SF10">
    <property type="entry name" value="TRANSCRIPTIONAL REGULATORY PROTEIN"/>
    <property type="match status" value="1"/>
</dbReference>
<evidence type="ECO:0000313" key="6">
    <source>
        <dbReference type="EMBL" id="KFX68316.1"/>
    </source>
</evidence>
<evidence type="ECO:0000256" key="3">
    <source>
        <dbReference type="ARBA" id="ARBA00023163"/>
    </source>
</evidence>
<accession>A0A0A1YGY0</accession>
<protein>
    <submittedName>
        <fullName evidence="6">TetR family transcriptional regulator</fullName>
    </submittedName>
</protein>
<dbReference type="EMBL" id="AWSQ01000006">
    <property type="protein sequence ID" value="KFX68316.1"/>
    <property type="molecule type" value="Genomic_DNA"/>
</dbReference>
<keyword evidence="2 4" id="KW-0238">DNA-binding</keyword>
<feature type="DNA-binding region" description="H-T-H motif" evidence="4">
    <location>
        <begin position="29"/>
        <end position="48"/>
    </location>
</feature>
<dbReference type="Pfam" id="PF16925">
    <property type="entry name" value="TetR_C_13"/>
    <property type="match status" value="1"/>
</dbReference>
<dbReference type="eggNOG" id="COG1309">
    <property type="taxonomic scope" value="Bacteria"/>
</dbReference>
<dbReference type="GO" id="GO:0003677">
    <property type="term" value="F:DNA binding"/>
    <property type="evidence" value="ECO:0007669"/>
    <property type="project" value="UniProtKB-UniRule"/>
</dbReference>
<comment type="caution">
    <text evidence="6">The sequence shown here is derived from an EMBL/GenBank/DDBJ whole genome shotgun (WGS) entry which is preliminary data.</text>
</comment>